<dbReference type="EMBL" id="LR797195">
    <property type="protein sequence ID" value="CAB4193766.1"/>
    <property type="molecule type" value="Genomic_DNA"/>
</dbReference>
<dbReference type="EMBL" id="LR796916">
    <property type="protein sequence ID" value="CAB4175415.1"/>
    <property type="molecule type" value="Genomic_DNA"/>
</dbReference>
<evidence type="ECO:0000313" key="3">
    <source>
        <dbReference type="EMBL" id="CAB4193766.1"/>
    </source>
</evidence>
<proteinExistence type="predicted"/>
<name>A0A6J5Q1X0_9CAUD</name>
<reference evidence="2" key="1">
    <citation type="submission" date="2020-05" db="EMBL/GenBank/DDBJ databases">
        <authorList>
            <person name="Chiriac C."/>
            <person name="Salcher M."/>
            <person name="Ghai R."/>
            <person name="Kavagutti S V."/>
        </authorList>
    </citation>
    <scope>NUCLEOTIDE SEQUENCE</scope>
</reference>
<gene>
    <name evidence="3" type="ORF">UFOVP1247_145</name>
    <name evidence="2" type="ORF">UFOVP970_185</name>
</gene>
<feature type="region of interest" description="Disordered" evidence="1">
    <location>
        <begin position="359"/>
        <end position="378"/>
    </location>
</feature>
<evidence type="ECO:0000256" key="1">
    <source>
        <dbReference type="SAM" id="MobiDB-lite"/>
    </source>
</evidence>
<protein>
    <submittedName>
        <fullName evidence="2">Uncharacterized protein</fullName>
    </submittedName>
</protein>
<evidence type="ECO:0000313" key="2">
    <source>
        <dbReference type="EMBL" id="CAB4175415.1"/>
    </source>
</evidence>
<organism evidence="2">
    <name type="scientific">uncultured Caudovirales phage</name>
    <dbReference type="NCBI Taxonomy" id="2100421"/>
    <lineage>
        <taxon>Viruses</taxon>
        <taxon>Duplodnaviria</taxon>
        <taxon>Heunggongvirae</taxon>
        <taxon>Uroviricota</taxon>
        <taxon>Caudoviricetes</taxon>
        <taxon>Peduoviridae</taxon>
        <taxon>Maltschvirus</taxon>
        <taxon>Maltschvirus maltsch</taxon>
    </lineage>
</organism>
<sequence length="457" mass="51892">MSDIFCLSSFESFALFEDSNLSQLGLPKEMITKIHTKEEHHTKEYPQMGHTYKSRAAVPMPYQYFIPSSDIEIPEPLKLRGRKSNRSPFQDKEVKSEYTDFAWYLQSIPFGAIRIFFINKDINFFMFLYHKQPSKGATGEQYAVMAWDPERKKVIDYGYSELTTSGVDRAQLRGVHDTKGGNTNGKIQEYVRAVTRQGEKKYAPSLDKPLYVYVLPVNPNEEPRVTREERGSTRGASLSSDFMKVFASRFAKIIDRASSTIKERLINTIDNKYYSKVKDAEIDEVASVLGTDAGRTQAWLYENFKTFRKELFEEGRARTQGAPSAYSKTAGFELQKENQDASEKGLHYVASYAVQKKKFSPDEEGSDPETGFREAQPEKYKRELPIAGEYASIPSMISKHTLDGLVDKFTAFLVTGKIKTPNVSIAGILGIKDTDVENEFKRSSSTDAADSEESWLF</sequence>
<accession>A0A6J5Q1X0</accession>